<feature type="compositionally biased region" description="Polar residues" evidence="1">
    <location>
        <begin position="1"/>
        <end position="21"/>
    </location>
</feature>
<evidence type="ECO:0000256" key="1">
    <source>
        <dbReference type="SAM" id="MobiDB-lite"/>
    </source>
</evidence>
<gene>
    <name evidence="2" type="ORF">CCC_00603</name>
</gene>
<sequence length="54" mass="5589">MRSVPASISRTGRSSNGSNTDTRAEPSPRGCIPGDARPSYRLLAGITCAVRGGQ</sequence>
<evidence type="ECO:0000313" key="3">
    <source>
        <dbReference type="Proteomes" id="UP000031971"/>
    </source>
</evidence>
<dbReference type="Proteomes" id="UP000031971">
    <property type="component" value="Unassembled WGS sequence"/>
</dbReference>
<protein>
    <submittedName>
        <fullName evidence="2">Uncharacterized protein</fullName>
    </submittedName>
</protein>
<dbReference type="EMBL" id="JXSL01000030">
    <property type="protein sequence ID" value="KIL97542.1"/>
    <property type="molecule type" value="Genomic_DNA"/>
</dbReference>
<name>A0A0C2U7T7_PARME</name>
<keyword evidence="3" id="KW-1185">Reference proteome</keyword>
<evidence type="ECO:0000313" key="2">
    <source>
        <dbReference type="EMBL" id="KIL97542.1"/>
    </source>
</evidence>
<accession>A0A0C2U7T7</accession>
<organism evidence="2 3">
    <name type="scientific">Paramagnetospirillum magnetotacticum MS-1</name>
    <dbReference type="NCBI Taxonomy" id="272627"/>
    <lineage>
        <taxon>Bacteria</taxon>
        <taxon>Pseudomonadati</taxon>
        <taxon>Pseudomonadota</taxon>
        <taxon>Alphaproteobacteria</taxon>
        <taxon>Rhodospirillales</taxon>
        <taxon>Magnetospirillaceae</taxon>
        <taxon>Paramagnetospirillum</taxon>
    </lineage>
</organism>
<reference evidence="2 3" key="1">
    <citation type="submission" date="2015-01" db="EMBL/GenBank/DDBJ databases">
        <title>Genome Sequence of Magnetospirillum magnetotacticum Strain MS-1.</title>
        <authorList>
            <person name="Marinov G.K."/>
            <person name="Smalley M.D."/>
            <person name="DeSalvo G."/>
        </authorList>
    </citation>
    <scope>NUCLEOTIDE SEQUENCE [LARGE SCALE GENOMIC DNA]</scope>
    <source>
        <strain evidence="2 3">MS-1</strain>
    </source>
</reference>
<comment type="caution">
    <text evidence="2">The sequence shown here is derived from an EMBL/GenBank/DDBJ whole genome shotgun (WGS) entry which is preliminary data.</text>
</comment>
<feature type="region of interest" description="Disordered" evidence="1">
    <location>
        <begin position="1"/>
        <end position="36"/>
    </location>
</feature>
<dbReference type="AlphaFoldDB" id="A0A0C2U7T7"/>
<proteinExistence type="predicted"/>